<sequence length="172" mass="19291">MARKPKAPINMSSLLKSTTGTLAQIQEKTNSLTILANIVRHICPDLPADAWHIANSRDDILIVDVKSPAWGQRLQFERNNICNALIEQTHGQFQRIEIKINPQSFRQSRTNLFDKKPQNTISQTSKSSDENNINTVNNVITAQQFLEVAKKAPKGLKEKLEKLAKVAGSKHI</sequence>
<comment type="caution">
    <text evidence="1">The sequence shown here is derived from an EMBL/GenBank/DDBJ whole genome shotgun (WGS) entry which is preliminary data.</text>
</comment>
<protein>
    <recommendedName>
        <fullName evidence="3">DUF721 domain-containing protein</fullName>
    </recommendedName>
</protein>
<gene>
    <name evidence="1" type="ORF">GCM10009111_12610</name>
</gene>
<evidence type="ECO:0000313" key="2">
    <source>
        <dbReference type="Proteomes" id="UP001500021"/>
    </source>
</evidence>
<evidence type="ECO:0000313" key="1">
    <source>
        <dbReference type="EMBL" id="GAA0814954.1"/>
    </source>
</evidence>
<keyword evidence="2" id="KW-1185">Reference proteome</keyword>
<dbReference type="RefSeq" id="WP_343816319.1">
    <property type="nucleotide sequence ID" value="NZ_BAAAFA010000003.1"/>
</dbReference>
<name>A0ABN1L5F6_9GAMM</name>
<proteinExistence type="predicted"/>
<organism evidence="1 2">
    <name type="scientific">Colwellia asteriadis</name>
    <dbReference type="NCBI Taxonomy" id="517723"/>
    <lineage>
        <taxon>Bacteria</taxon>
        <taxon>Pseudomonadati</taxon>
        <taxon>Pseudomonadota</taxon>
        <taxon>Gammaproteobacteria</taxon>
        <taxon>Alteromonadales</taxon>
        <taxon>Colwelliaceae</taxon>
        <taxon>Colwellia</taxon>
    </lineage>
</organism>
<dbReference type="Proteomes" id="UP001500021">
    <property type="component" value="Unassembled WGS sequence"/>
</dbReference>
<dbReference type="EMBL" id="BAAAFA010000003">
    <property type="protein sequence ID" value="GAA0814954.1"/>
    <property type="molecule type" value="Genomic_DNA"/>
</dbReference>
<accession>A0ABN1L5F6</accession>
<dbReference type="InterPro" id="IPR007922">
    <property type="entry name" value="DciA-like"/>
</dbReference>
<dbReference type="Pfam" id="PF05258">
    <property type="entry name" value="DciA"/>
    <property type="match status" value="1"/>
</dbReference>
<reference evidence="1 2" key="1">
    <citation type="journal article" date="2019" name="Int. J. Syst. Evol. Microbiol.">
        <title>The Global Catalogue of Microorganisms (GCM) 10K type strain sequencing project: providing services to taxonomists for standard genome sequencing and annotation.</title>
        <authorList>
            <consortium name="The Broad Institute Genomics Platform"/>
            <consortium name="The Broad Institute Genome Sequencing Center for Infectious Disease"/>
            <person name="Wu L."/>
            <person name="Ma J."/>
        </authorList>
    </citation>
    <scope>NUCLEOTIDE SEQUENCE [LARGE SCALE GENOMIC DNA]</scope>
    <source>
        <strain evidence="1 2">JCM 15608</strain>
    </source>
</reference>
<evidence type="ECO:0008006" key="3">
    <source>
        <dbReference type="Google" id="ProtNLM"/>
    </source>
</evidence>